<protein>
    <recommendedName>
        <fullName evidence="2">DNA ligase (ATP)</fullName>
        <ecNumber evidence="2">6.5.1.1</ecNumber>
    </recommendedName>
</protein>
<evidence type="ECO:0000313" key="7">
    <source>
        <dbReference type="Proteomes" id="UP001432000"/>
    </source>
</evidence>
<dbReference type="RefSeq" id="WP_338888202.1">
    <property type="nucleotide sequence ID" value="NZ_CP147846.1"/>
</dbReference>
<evidence type="ECO:0000313" key="6">
    <source>
        <dbReference type="EMBL" id="WXG68175.1"/>
    </source>
</evidence>
<keyword evidence="3 6" id="KW-0436">Ligase</keyword>
<comment type="catalytic activity">
    <reaction evidence="4">
        <text>ATP + (deoxyribonucleotide)n-3'-hydroxyl + 5'-phospho-(deoxyribonucleotide)m = (deoxyribonucleotide)n+m + AMP + diphosphate.</text>
        <dbReference type="EC" id="6.5.1.1"/>
    </reaction>
</comment>
<gene>
    <name evidence="6" type="ORF">WDS16_23690</name>
</gene>
<evidence type="ECO:0000256" key="1">
    <source>
        <dbReference type="ARBA" id="ARBA00007572"/>
    </source>
</evidence>
<dbReference type="Pfam" id="PF04679">
    <property type="entry name" value="DNA_ligase_A_C"/>
    <property type="match status" value="1"/>
</dbReference>
<dbReference type="Gene3D" id="3.30.470.30">
    <property type="entry name" value="DNA ligase/mRNA capping enzyme"/>
    <property type="match status" value="1"/>
</dbReference>
<dbReference type="PANTHER" id="PTHR45674:SF4">
    <property type="entry name" value="DNA LIGASE 1"/>
    <property type="match status" value="1"/>
</dbReference>
<dbReference type="Pfam" id="PF01068">
    <property type="entry name" value="DNA_ligase_A_M"/>
    <property type="match status" value="1"/>
</dbReference>
<proteinExistence type="inferred from homology"/>
<feature type="domain" description="ATP-dependent DNA ligase family profile" evidence="5">
    <location>
        <begin position="125"/>
        <end position="237"/>
    </location>
</feature>
<dbReference type="Proteomes" id="UP001432000">
    <property type="component" value="Chromosome"/>
</dbReference>
<dbReference type="SUPFAM" id="SSF50249">
    <property type="entry name" value="Nucleic acid-binding proteins"/>
    <property type="match status" value="1"/>
</dbReference>
<dbReference type="GO" id="GO:0003910">
    <property type="term" value="F:DNA ligase (ATP) activity"/>
    <property type="evidence" value="ECO:0007669"/>
    <property type="project" value="UniProtKB-EC"/>
</dbReference>
<dbReference type="InterPro" id="IPR012310">
    <property type="entry name" value="DNA_ligase_ATP-dep_cent"/>
</dbReference>
<dbReference type="InterPro" id="IPR050191">
    <property type="entry name" value="ATP-dep_DNA_ligase"/>
</dbReference>
<accession>A0ABZ2PGC0</accession>
<evidence type="ECO:0000259" key="5">
    <source>
        <dbReference type="PROSITE" id="PS50160"/>
    </source>
</evidence>
<dbReference type="InterPro" id="IPR044117">
    <property type="entry name" value="OBF_LigC-like"/>
</dbReference>
<dbReference type="SUPFAM" id="SSF56091">
    <property type="entry name" value="DNA ligase/mRNA capping enzyme, catalytic domain"/>
    <property type="match status" value="1"/>
</dbReference>
<dbReference type="EC" id="6.5.1.1" evidence="2"/>
<dbReference type="PANTHER" id="PTHR45674">
    <property type="entry name" value="DNA LIGASE 1/3 FAMILY MEMBER"/>
    <property type="match status" value="1"/>
</dbReference>
<reference evidence="6 7" key="1">
    <citation type="submission" date="2024-03" db="EMBL/GenBank/DDBJ databases">
        <title>Natural products discovery in diverse microorganisms through a two-stage MS feature dereplication strategy.</title>
        <authorList>
            <person name="Zhang R."/>
        </authorList>
    </citation>
    <scope>NUCLEOTIDE SEQUENCE [LARGE SCALE GENOMIC DNA]</scope>
    <source>
        <strain evidence="6 7">18930</strain>
    </source>
</reference>
<evidence type="ECO:0000256" key="2">
    <source>
        <dbReference type="ARBA" id="ARBA00012727"/>
    </source>
</evidence>
<sequence length="347" mass="39018">MDLPISWPLAPMLAKAAKIVPAQPSDGPPQWSYEPKWDGFRAIVFRDGDEVILGSRGGKDLARYFPELVESVREELPERVVVDGEIVVPREIEGRTRLDWDALSERIHPADSRVQMLAEKTPSMFVGFDLLAYGTTDLMGEPFSRRRTQLLEVMSGGDRCQVTSTTDDAATAQDWFERFEGAGLDGVVAKKLDGVYLPNKREMIKIKHARTADCALIGYRVHKSGNGIGSLLLGLYDGDELRMIGGASAFTDKRRVEILEELQPLRTGEEPKSAEANRWTSNKDRSWVPLRVERVIEVAYDQMEGERLRHAARFLRWRPDRDPKSCTYEQLEVPVSYDVADVIAGGI</sequence>
<dbReference type="InterPro" id="IPR016059">
    <property type="entry name" value="DNA_ligase_ATP-dep_CS"/>
</dbReference>
<dbReference type="NCBIfam" id="NF006078">
    <property type="entry name" value="PRK08224.1"/>
    <property type="match status" value="1"/>
</dbReference>
<comment type="similarity">
    <text evidence="1">Belongs to the ATP-dependent DNA ligase family.</text>
</comment>
<dbReference type="PROSITE" id="PS50160">
    <property type="entry name" value="DNA_LIGASE_A3"/>
    <property type="match status" value="1"/>
</dbReference>
<dbReference type="InterPro" id="IPR044119">
    <property type="entry name" value="Adenylation_LigC-like"/>
</dbReference>
<evidence type="ECO:0000256" key="3">
    <source>
        <dbReference type="ARBA" id="ARBA00022598"/>
    </source>
</evidence>
<dbReference type="CDD" id="cd07905">
    <property type="entry name" value="Adenylation_DNA_ligase_LigC"/>
    <property type="match status" value="1"/>
</dbReference>
<dbReference type="PROSITE" id="PS00697">
    <property type="entry name" value="DNA_LIGASE_A1"/>
    <property type="match status" value="1"/>
</dbReference>
<evidence type="ECO:0000256" key="4">
    <source>
        <dbReference type="ARBA" id="ARBA00034003"/>
    </source>
</evidence>
<dbReference type="Gene3D" id="2.40.50.140">
    <property type="entry name" value="Nucleic acid-binding proteins"/>
    <property type="match status" value="1"/>
</dbReference>
<organism evidence="6 7">
    <name type="scientific">Rhodococcus sovatensis</name>
    <dbReference type="NCBI Taxonomy" id="1805840"/>
    <lineage>
        <taxon>Bacteria</taxon>
        <taxon>Bacillati</taxon>
        <taxon>Actinomycetota</taxon>
        <taxon>Actinomycetes</taxon>
        <taxon>Mycobacteriales</taxon>
        <taxon>Nocardiaceae</taxon>
        <taxon>Rhodococcus</taxon>
    </lineage>
</organism>
<dbReference type="InterPro" id="IPR012309">
    <property type="entry name" value="DNA_ligase_ATP-dep_C"/>
</dbReference>
<dbReference type="InterPro" id="IPR012340">
    <property type="entry name" value="NA-bd_OB-fold"/>
</dbReference>
<dbReference type="CDD" id="cd07970">
    <property type="entry name" value="OBF_DNA_ligase_LigC"/>
    <property type="match status" value="1"/>
</dbReference>
<dbReference type="EMBL" id="CP147846">
    <property type="protein sequence ID" value="WXG68175.1"/>
    <property type="molecule type" value="Genomic_DNA"/>
</dbReference>
<keyword evidence="7" id="KW-1185">Reference proteome</keyword>
<name>A0ABZ2PGC0_9NOCA</name>